<proteinExistence type="predicted"/>
<accession>A0A1G6AXB8</accession>
<gene>
    <name evidence="1" type="ORF">SAMN05660653_00636</name>
</gene>
<organism evidence="1 2">
    <name type="scientific">Desulfonatronum thiosulfatophilum</name>
    <dbReference type="NCBI Taxonomy" id="617002"/>
    <lineage>
        <taxon>Bacteria</taxon>
        <taxon>Pseudomonadati</taxon>
        <taxon>Thermodesulfobacteriota</taxon>
        <taxon>Desulfovibrionia</taxon>
        <taxon>Desulfovibrionales</taxon>
        <taxon>Desulfonatronaceae</taxon>
        <taxon>Desulfonatronum</taxon>
    </lineage>
</organism>
<evidence type="ECO:0000313" key="2">
    <source>
        <dbReference type="Proteomes" id="UP000198771"/>
    </source>
</evidence>
<dbReference type="RefSeq" id="WP_092117163.1">
    <property type="nucleotide sequence ID" value="NZ_FMXO01000003.1"/>
</dbReference>
<protein>
    <submittedName>
        <fullName evidence="1">Uncharacterized protein</fullName>
    </submittedName>
</protein>
<evidence type="ECO:0000313" key="1">
    <source>
        <dbReference type="EMBL" id="SDB13032.1"/>
    </source>
</evidence>
<reference evidence="1 2" key="1">
    <citation type="submission" date="2016-10" db="EMBL/GenBank/DDBJ databases">
        <authorList>
            <person name="de Groot N.N."/>
        </authorList>
    </citation>
    <scope>NUCLEOTIDE SEQUENCE [LARGE SCALE GENOMIC DNA]</scope>
    <source>
        <strain evidence="1 2">ASO4-2</strain>
    </source>
</reference>
<name>A0A1G6AXB8_9BACT</name>
<keyword evidence="2" id="KW-1185">Reference proteome</keyword>
<dbReference type="AlphaFoldDB" id="A0A1G6AXB8"/>
<dbReference type="EMBL" id="FMXO01000003">
    <property type="protein sequence ID" value="SDB13032.1"/>
    <property type="molecule type" value="Genomic_DNA"/>
</dbReference>
<sequence length="68" mass="7723">MSWVAIRRFNVGDPDIARTKKHWEDVAEDLGLLAESNVLLEEGDKEVKLYVSETVNEFFKGQPGGHYS</sequence>
<dbReference type="Proteomes" id="UP000198771">
    <property type="component" value="Unassembled WGS sequence"/>
</dbReference>
<dbReference type="OrthoDB" id="5471997at2"/>